<dbReference type="Proteomes" id="UP000663870">
    <property type="component" value="Unassembled WGS sequence"/>
</dbReference>
<organism evidence="2 3">
    <name type="scientific">Rotaria sordida</name>
    <dbReference type="NCBI Taxonomy" id="392033"/>
    <lineage>
        <taxon>Eukaryota</taxon>
        <taxon>Metazoa</taxon>
        <taxon>Spiralia</taxon>
        <taxon>Gnathifera</taxon>
        <taxon>Rotifera</taxon>
        <taxon>Eurotatoria</taxon>
        <taxon>Bdelloidea</taxon>
        <taxon>Philodinida</taxon>
        <taxon>Philodinidae</taxon>
        <taxon>Rotaria</taxon>
    </lineage>
</organism>
<dbReference type="PANTHER" id="PTHR22576">
    <property type="entry name" value="MUCOSA ASSOCIATED LYMPHOID TISSUE LYMPHOMA TRANSLOCATION PROTEIN 1/PARACASPASE"/>
    <property type="match status" value="1"/>
</dbReference>
<dbReference type="GO" id="GO:0006508">
    <property type="term" value="P:proteolysis"/>
    <property type="evidence" value="ECO:0007669"/>
    <property type="project" value="InterPro"/>
</dbReference>
<dbReference type="PANTHER" id="PTHR22576:SF37">
    <property type="entry name" value="MUCOSA-ASSOCIATED LYMPHOID TISSUE LYMPHOMA TRANSLOCATION PROTEIN 1"/>
    <property type="match status" value="1"/>
</dbReference>
<accession>A0A813N2Q5</accession>
<evidence type="ECO:0000313" key="3">
    <source>
        <dbReference type="Proteomes" id="UP000663870"/>
    </source>
</evidence>
<sequence length="360" mass="40931">MLGKQALCIGINAYVPRHLILEPCLNDAGDVTQALRSLGFQAHFVKDLNYKSMKILTHQFVNSIQPGAIVVFYFSGHGCQFNGNNYLIPTNATGIWAGNVDSTAIDAHKLISSMHKRRPKVVICILDCCRTDAPSEPVDEMNPFSRTLVGMKAGLAPMQASPSTIIVYACAANALASAISMNNRNSLYTYHLLRYIRTPNIDIETLLKYAGVDVKKESKSQQIPYLYSSCKEAIYLAAPNNYKAVVSAQHIHRRSVVQPLYRKQAKLFPVIYPQSQFKHFYKQLNNKHGVQHLQPQLKYFYKQLNNKHGIQHLQPQLKYFYNQLNGRYGMQRNYYLVDRNPSIPKTKVPWQPGLLLPRLF</sequence>
<dbReference type="GO" id="GO:0004197">
    <property type="term" value="F:cysteine-type endopeptidase activity"/>
    <property type="evidence" value="ECO:0007669"/>
    <property type="project" value="InterPro"/>
</dbReference>
<protein>
    <recommendedName>
        <fullName evidence="1">Peptidase C14 caspase domain-containing protein</fullName>
    </recommendedName>
</protein>
<evidence type="ECO:0000259" key="1">
    <source>
        <dbReference type="Pfam" id="PF00656"/>
    </source>
</evidence>
<comment type="caution">
    <text evidence="2">The sequence shown here is derived from an EMBL/GenBank/DDBJ whole genome shotgun (WGS) entry which is preliminary data.</text>
</comment>
<keyword evidence="3" id="KW-1185">Reference proteome</keyword>
<dbReference type="Gene3D" id="3.40.50.1460">
    <property type="match status" value="1"/>
</dbReference>
<dbReference type="InterPro" id="IPR011600">
    <property type="entry name" value="Pept_C14_caspase"/>
</dbReference>
<dbReference type="SUPFAM" id="SSF52129">
    <property type="entry name" value="Caspase-like"/>
    <property type="match status" value="1"/>
</dbReference>
<dbReference type="EMBL" id="CAJNOL010000005">
    <property type="protein sequence ID" value="CAF0731432.1"/>
    <property type="molecule type" value="Genomic_DNA"/>
</dbReference>
<feature type="domain" description="Peptidase C14 caspase" evidence="1">
    <location>
        <begin position="5"/>
        <end position="231"/>
    </location>
</feature>
<name>A0A813N2Q5_9BILA</name>
<dbReference type="InterPro" id="IPR052039">
    <property type="entry name" value="Caspase-related_regulators"/>
</dbReference>
<evidence type="ECO:0000313" key="2">
    <source>
        <dbReference type="EMBL" id="CAF0731432.1"/>
    </source>
</evidence>
<dbReference type="InterPro" id="IPR029030">
    <property type="entry name" value="Caspase-like_dom_sf"/>
</dbReference>
<dbReference type="Pfam" id="PF00656">
    <property type="entry name" value="Peptidase_C14"/>
    <property type="match status" value="1"/>
</dbReference>
<proteinExistence type="predicted"/>
<gene>
    <name evidence="2" type="ORF">JXQ802_LOCUS530</name>
</gene>
<reference evidence="2" key="1">
    <citation type="submission" date="2021-02" db="EMBL/GenBank/DDBJ databases">
        <authorList>
            <person name="Nowell W R."/>
        </authorList>
    </citation>
    <scope>NUCLEOTIDE SEQUENCE</scope>
</reference>
<dbReference type="AlphaFoldDB" id="A0A813N2Q5"/>